<protein>
    <submittedName>
        <fullName evidence="2">Uncharacterized protein</fullName>
    </submittedName>
</protein>
<evidence type="ECO:0000313" key="3">
    <source>
        <dbReference type="Proteomes" id="UP001346149"/>
    </source>
</evidence>
<dbReference type="AlphaFoldDB" id="A0AAN7LFY0"/>
<name>A0AAN7LFY0_TRANT</name>
<keyword evidence="3" id="KW-1185">Reference proteome</keyword>
<comment type="similarity">
    <text evidence="1">Belongs to the FPF1 family.</text>
</comment>
<dbReference type="GO" id="GO:0009909">
    <property type="term" value="P:regulation of flower development"/>
    <property type="evidence" value="ECO:0007669"/>
    <property type="project" value="InterPro"/>
</dbReference>
<evidence type="ECO:0000313" key="2">
    <source>
        <dbReference type="EMBL" id="KAK4784575.1"/>
    </source>
</evidence>
<dbReference type="InterPro" id="IPR039274">
    <property type="entry name" value="FPF1"/>
</dbReference>
<organism evidence="2 3">
    <name type="scientific">Trapa natans</name>
    <name type="common">Water chestnut</name>
    <dbReference type="NCBI Taxonomy" id="22666"/>
    <lineage>
        <taxon>Eukaryota</taxon>
        <taxon>Viridiplantae</taxon>
        <taxon>Streptophyta</taxon>
        <taxon>Embryophyta</taxon>
        <taxon>Tracheophyta</taxon>
        <taxon>Spermatophyta</taxon>
        <taxon>Magnoliopsida</taxon>
        <taxon>eudicotyledons</taxon>
        <taxon>Gunneridae</taxon>
        <taxon>Pentapetalae</taxon>
        <taxon>rosids</taxon>
        <taxon>malvids</taxon>
        <taxon>Myrtales</taxon>
        <taxon>Lythraceae</taxon>
        <taxon>Trapa</taxon>
    </lineage>
</organism>
<proteinExistence type="inferred from homology"/>
<comment type="caution">
    <text evidence="2">The sequence shown here is derived from an EMBL/GenBank/DDBJ whole genome shotgun (WGS) entry which is preliminary data.</text>
</comment>
<gene>
    <name evidence="2" type="ORF">SAY86_018943</name>
</gene>
<dbReference type="Proteomes" id="UP001346149">
    <property type="component" value="Unassembled WGS sequence"/>
</dbReference>
<accession>A0AAN7LFY0</accession>
<dbReference type="PANTHER" id="PTHR33433">
    <property type="entry name" value="FLOWERING-PROMOTING FACTOR 1-LIKE PROTEIN 1"/>
    <property type="match status" value="1"/>
</dbReference>
<reference evidence="2 3" key="1">
    <citation type="journal article" date="2023" name="Hortic Res">
        <title>Pangenome of water caltrop reveals structural variations and asymmetric subgenome divergence after allopolyploidization.</title>
        <authorList>
            <person name="Zhang X."/>
            <person name="Chen Y."/>
            <person name="Wang L."/>
            <person name="Yuan Y."/>
            <person name="Fang M."/>
            <person name="Shi L."/>
            <person name="Lu R."/>
            <person name="Comes H.P."/>
            <person name="Ma Y."/>
            <person name="Chen Y."/>
            <person name="Huang G."/>
            <person name="Zhou Y."/>
            <person name="Zheng Z."/>
            <person name="Qiu Y."/>
        </authorList>
    </citation>
    <scope>NUCLEOTIDE SEQUENCE [LARGE SCALE GENOMIC DNA]</scope>
    <source>
        <strain evidence="2">F231</strain>
    </source>
</reference>
<evidence type="ECO:0000256" key="1">
    <source>
        <dbReference type="ARBA" id="ARBA00008013"/>
    </source>
</evidence>
<sequence>MFESNITFRLVENPQGSWMQGGGTKKKVLVQLWTREVVSSYGFLEQVLMGLGWKGTTGEPELFQFHKRNSIDLISFPSDFTKFNSVYIYDIVHSLRV</sequence>
<dbReference type="EMBL" id="JAXQNO010000014">
    <property type="protein sequence ID" value="KAK4784575.1"/>
    <property type="molecule type" value="Genomic_DNA"/>
</dbReference>